<accession>A0ACB5QYX1</accession>
<name>A0ACB5QYX1_9BURK</name>
<evidence type="ECO:0000313" key="1">
    <source>
        <dbReference type="EMBL" id="GJH20203.1"/>
    </source>
</evidence>
<evidence type="ECO:0000313" key="2">
    <source>
        <dbReference type="Proteomes" id="UP001055013"/>
    </source>
</evidence>
<comment type="caution">
    <text evidence="1">The sequence shown here is derived from an EMBL/GenBank/DDBJ whole genome shotgun (WGS) entry which is preliminary data.</text>
</comment>
<proteinExistence type="predicted"/>
<organism evidence="1 2">
    <name type="scientific">Caballeronia novacaledonica</name>
    <dbReference type="NCBI Taxonomy" id="1544861"/>
    <lineage>
        <taxon>Bacteria</taxon>
        <taxon>Pseudomonadati</taxon>
        <taxon>Pseudomonadota</taxon>
        <taxon>Betaproteobacteria</taxon>
        <taxon>Burkholderiales</taxon>
        <taxon>Burkholderiaceae</taxon>
        <taxon>Caballeronia</taxon>
    </lineage>
</organism>
<gene>
    <name evidence="1" type="ORF">CBA19CS22_26695</name>
</gene>
<protein>
    <submittedName>
        <fullName evidence="1">Uncharacterized protein</fullName>
    </submittedName>
</protein>
<sequence length="97" mass="10509">MMQSTYIYKDFTVDVEAEPVDEALGGPVLITPSGYVAVVRIGQGECAEPIASLRFGENTDRPFGTLREALMHGYAAAQRIIDGFGTVNTAMPLNNRD</sequence>
<reference evidence="1" key="1">
    <citation type="submission" date="2021-09" db="EMBL/GenBank/DDBJ databases">
        <title>Isolation and characterization of 3-chlorobenzoate degrading bacteria from soils in Shizuoka.</title>
        <authorList>
            <person name="Ifat A."/>
            <person name="Ogawa N."/>
            <person name="Kimbara K."/>
            <person name="Moriuchi R."/>
            <person name="Dohra H."/>
            <person name="Shintani M."/>
        </authorList>
    </citation>
    <scope>NUCLEOTIDE SEQUENCE</scope>
    <source>
        <strain evidence="1">19CS2-2</strain>
    </source>
</reference>
<dbReference type="EMBL" id="BPUR01000018">
    <property type="protein sequence ID" value="GJH20203.1"/>
    <property type="molecule type" value="Genomic_DNA"/>
</dbReference>
<keyword evidence="2" id="KW-1185">Reference proteome</keyword>
<dbReference type="Proteomes" id="UP001055013">
    <property type="component" value="Unassembled WGS sequence"/>
</dbReference>